<dbReference type="AlphaFoldDB" id="A0A3G9G6L7"/>
<name>A0A3G9G6L7_9CAUL</name>
<dbReference type="EMBL" id="AP018827">
    <property type="protein sequence ID" value="BBF80664.1"/>
    <property type="molecule type" value="Genomic_DNA"/>
</dbReference>
<dbReference type="RefSeq" id="WP_126421130.1">
    <property type="nucleotide sequence ID" value="NZ_AP018827.1"/>
</dbReference>
<organism evidence="3 4">
    <name type="scientific">Asticcacaulis excentricus</name>
    <dbReference type="NCBI Taxonomy" id="78587"/>
    <lineage>
        <taxon>Bacteria</taxon>
        <taxon>Pseudomonadati</taxon>
        <taxon>Pseudomonadota</taxon>
        <taxon>Alphaproteobacteria</taxon>
        <taxon>Caulobacterales</taxon>
        <taxon>Caulobacteraceae</taxon>
        <taxon>Asticcacaulis</taxon>
    </lineage>
</organism>
<keyword evidence="2" id="KW-0812">Transmembrane</keyword>
<reference evidence="4" key="2">
    <citation type="journal article" date="2017" name="Plant Physiol. Biochem.">
        <title>Differential oxidative and antioxidative response of duckweed Lemna minor toward plant growth promoting/inhibiting bacteria.</title>
        <authorList>
            <person name="Ishizawa H."/>
            <person name="Kuroda M."/>
            <person name="Morikawa M."/>
            <person name="Ike M."/>
        </authorList>
    </citation>
    <scope>NUCLEOTIDE SEQUENCE [LARGE SCALE GENOMIC DNA]</scope>
    <source>
        <strain evidence="4">M6</strain>
    </source>
</reference>
<keyword evidence="2" id="KW-1133">Transmembrane helix</keyword>
<protein>
    <submittedName>
        <fullName evidence="3">Uncharacterized protein</fullName>
    </submittedName>
</protein>
<gene>
    <name evidence="3" type="ORF">EM6_1249</name>
</gene>
<feature type="region of interest" description="Disordered" evidence="1">
    <location>
        <begin position="122"/>
        <end position="176"/>
    </location>
</feature>
<feature type="compositionally biased region" description="Basic and acidic residues" evidence="1">
    <location>
        <begin position="149"/>
        <end position="158"/>
    </location>
</feature>
<feature type="transmembrane region" description="Helical" evidence="2">
    <location>
        <begin position="95"/>
        <end position="118"/>
    </location>
</feature>
<reference evidence="4" key="1">
    <citation type="journal article" date="2017" name="Biotechnol. Biofuels">
        <title>Evaluation of environmental bacterial communities as a factor affecting the growth of duckweed Lemna minor.</title>
        <authorList>
            <person name="Ishizawa H."/>
            <person name="Kuroda M."/>
            <person name="Morikawa M."/>
            <person name="Ike M."/>
        </authorList>
    </citation>
    <scope>NUCLEOTIDE SEQUENCE [LARGE SCALE GENOMIC DNA]</scope>
    <source>
        <strain evidence="4">M6</strain>
    </source>
</reference>
<dbReference type="OrthoDB" id="9839728at2"/>
<evidence type="ECO:0000256" key="1">
    <source>
        <dbReference type="SAM" id="MobiDB-lite"/>
    </source>
</evidence>
<feature type="transmembrane region" description="Helical" evidence="2">
    <location>
        <begin position="62"/>
        <end position="83"/>
    </location>
</feature>
<evidence type="ECO:0000256" key="2">
    <source>
        <dbReference type="SAM" id="Phobius"/>
    </source>
</evidence>
<keyword evidence="2" id="KW-0472">Membrane</keyword>
<dbReference type="Proteomes" id="UP000278756">
    <property type="component" value="Chromosome 1"/>
</dbReference>
<proteinExistence type="predicted"/>
<feature type="compositionally biased region" description="Low complexity" evidence="1">
    <location>
        <begin position="136"/>
        <end position="148"/>
    </location>
</feature>
<evidence type="ECO:0000313" key="3">
    <source>
        <dbReference type="EMBL" id="BBF80664.1"/>
    </source>
</evidence>
<sequence>MRRPAFVLFLFVLVALVSAPDIARRFTDIDAAWLGWVQALLMAAGVIFAARARLRDAGKPEGWLWQALLVVTPVYALFASPVAGLLPIPSQLSTLALIGANGLVFGGLIALALVPSAYPATPARTRRSDSDGGFVAATDTSASSSSGKGAHDSSRDSDSADSSSSSDGGDGGGGGD</sequence>
<evidence type="ECO:0000313" key="4">
    <source>
        <dbReference type="Proteomes" id="UP000278756"/>
    </source>
</evidence>
<accession>A0A3G9G6L7</accession>
<feature type="transmembrane region" description="Helical" evidence="2">
    <location>
        <begin position="33"/>
        <end position="50"/>
    </location>
</feature>